<dbReference type="Proteomes" id="UP001169063">
    <property type="component" value="Unassembled WGS sequence"/>
</dbReference>
<feature type="region of interest" description="Disordered" evidence="1">
    <location>
        <begin position="1"/>
        <end position="23"/>
    </location>
</feature>
<feature type="compositionally biased region" description="Basic residues" evidence="1">
    <location>
        <begin position="11"/>
        <end position="20"/>
    </location>
</feature>
<dbReference type="EMBL" id="JAUKTR010000006">
    <property type="protein sequence ID" value="MDO1560316.1"/>
    <property type="molecule type" value="Genomic_DNA"/>
</dbReference>
<evidence type="ECO:0000313" key="3">
    <source>
        <dbReference type="EMBL" id="MDO1560316.1"/>
    </source>
</evidence>
<keyword evidence="2" id="KW-1133">Transmembrane helix</keyword>
<keyword evidence="2" id="KW-0812">Transmembrane</keyword>
<feature type="transmembrane region" description="Helical" evidence="2">
    <location>
        <begin position="286"/>
        <end position="313"/>
    </location>
</feature>
<dbReference type="RefSeq" id="WP_302110748.1">
    <property type="nucleotide sequence ID" value="NZ_JAUKTR010000006.1"/>
</dbReference>
<accession>A0ABT8SPA6</accession>
<evidence type="ECO:0000256" key="2">
    <source>
        <dbReference type="SAM" id="Phobius"/>
    </source>
</evidence>
<keyword evidence="4" id="KW-1185">Reference proteome</keyword>
<organism evidence="3 4">
    <name type="scientific">Peiella sedimenti</name>
    <dbReference type="NCBI Taxonomy" id="3061083"/>
    <lineage>
        <taxon>Bacteria</taxon>
        <taxon>Pseudomonadati</taxon>
        <taxon>Pseudomonadota</taxon>
        <taxon>Alphaproteobacteria</taxon>
        <taxon>Caulobacterales</taxon>
        <taxon>Caulobacteraceae</taxon>
        <taxon>Peiella</taxon>
    </lineage>
</organism>
<evidence type="ECO:0000313" key="4">
    <source>
        <dbReference type="Proteomes" id="UP001169063"/>
    </source>
</evidence>
<gene>
    <name evidence="3" type="ORF">Q0812_12840</name>
</gene>
<proteinExistence type="predicted"/>
<name>A0ABT8SPA6_9CAUL</name>
<dbReference type="InterPro" id="IPR022134">
    <property type="entry name" value="DUF3667"/>
</dbReference>
<feature type="transmembrane region" description="Helical" evidence="2">
    <location>
        <begin position="232"/>
        <end position="251"/>
    </location>
</feature>
<feature type="compositionally biased region" description="Low complexity" evidence="1">
    <location>
        <begin position="1"/>
        <end position="10"/>
    </location>
</feature>
<keyword evidence="2" id="KW-0472">Membrane</keyword>
<sequence>MAAEGGAAAPKPKRTRRAAKPKGPACANCGTELVGAYCHGCGQKAHLHDRLSHLFEELIEGIAHFDGRIWKTLPRLAIDPGGLSRDWIAGKRTRYVAPLHLFLFAVFLLFLIPTVTGQRLIDFGEASRIERTEGVDQGGLTFRLDTGEEGQGQPVVAENRMPTEAEIAEAPWLVRAVVKGVSKLTSDPHYYGYKIETLAYKLSFLLVPLSMGVLALLMLFKREVTAYRHGVVSLYGLAFAVLVIILLVLLPSPVSGWLFWPAMIFLMVHAVRHLKDAYPISWPGAVLRGLFLAIMTATVFGLFIAGVVALGVAG</sequence>
<dbReference type="Pfam" id="PF12412">
    <property type="entry name" value="DUF3667"/>
    <property type="match status" value="1"/>
</dbReference>
<feature type="transmembrane region" description="Helical" evidence="2">
    <location>
        <begin position="95"/>
        <end position="115"/>
    </location>
</feature>
<feature type="transmembrane region" description="Helical" evidence="2">
    <location>
        <begin position="198"/>
        <end position="220"/>
    </location>
</feature>
<reference evidence="3" key="1">
    <citation type="submission" date="2023-07" db="EMBL/GenBank/DDBJ databases">
        <title>Brevundimonas soil sp. nov., isolated from the soil of chemical plant.</title>
        <authorList>
            <person name="Wu N."/>
        </authorList>
    </citation>
    <scope>NUCLEOTIDE SEQUENCE</scope>
    <source>
        <strain evidence="3">XZ-24</strain>
    </source>
</reference>
<evidence type="ECO:0000256" key="1">
    <source>
        <dbReference type="SAM" id="MobiDB-lite"/>
    </source>
</evidence>
<comment type="caution">
    <text evidence="3">The sequence shown here is derived from an EMBL/GenBank/DDBJ whole genome shotgun (WGS) entry which is preliminary data.</text>
</comment>
<protein>
    <submittedName>
        <fullName evidence="3">DUF3667 domain-containing protein</fullName>
    </submittedName>
</protein>